<sequence length="396" mass="43089">MGLELEQRSALCVGFAAQIPHPYSQEVSSPVQEKIKILLLAANPKSTDPLRLGEEIREIDIVLKQANHRDRFELIPKFAVRVGDLRDAMLSQSPQIVHFSGHGAGQAGLVLEDDLGKQAFVTTEALARFFQSFADTVECVLLNACYSEIQAEAINQHINCVIGMNQSIGDRAAIEFAKGFYAALGSGRSIEAAFEIGCASLDLKNIPESSKPELKIKPGIDDAWISRKLVVVPEPEPKSEQTATLKTQNQAAQKASKPMGDDRTPNINAQKSQGFINNASAPVTQHFGNQTSINTGGGDYAGRDMHKSDRSPRPNAAVSLQTVVDEVTQLVERAETRGEDDFADDLRSVESTLQAAVKAESEGKLERRQVKLEDAKRSLQGLVKAHPNLQSILSLL</sequence>
<evidence type="ECO:0000256" key="1">
    <source>
        <dbReference type="SAM" id="MobiDB-lite"/>
    </source>
</evidence>
<dbReference type="EMBL" id="JAHHHD010000014">
    <property type="protein sequence ID" value="MBW4659770.1"/>
    <property type="molecule type" value="Genomic_DNA"/>
</dbReference>
<reference evidence="3" key="1">
    <citation type="submission" date="2021-05" db="EMBL/GenBank/DDBJ databases">
        <authorList>
            <person name="Pietrasiak N."/>
            <person name="Ward R."/>
            <person name="Stajich J.E."/>
            <person name="Kurbessoian T."/>
        </authorList>
    </citation>
    <scope>NUCLEOTIDE SEQUENCE</scope>
    <source>
        <strain evidence="3">UHER 2000/2452</strain>
    </source>
</reference>
<gene>
    <name evidence="3" type="ORF">KME15_13920</name>
</gene>
<reference evidence="3" key="2">
    <citation type="journal article" date="2022" name="Microbiol. Resour. Announc.">
        <title>Metagenome Sequencing to Explore Phylogenomics of Terrestrial Cyanobacteria.</title>
        <authorList>
            <person name="Ward R.D."/>
            <person name="Stajich J.E."/>
            <person name="Johansen J.R."/>
            <person name="Huntemann M."/>
            <person name="Clum A."/>
            <person name="Foster B."/>
            <person name="Foster B."/>
            <person name="Roux S."/>
            <person name="Palaniappan K."/>
            <person name="Varghese N."/>
            <person name="Mukherjee S."/>
            <person name="Reddy T.B.K."/>
            <person name="Daum C."/>
            <person name="Copeland A."/>
            <person name="Chen I.A."/>
            <person name="Ivanova N.N."/>
            <person name="Kyrpides N.C."/>
            <person name="Shapiro N."/>
            <person name="Eloe-Fadrosh E.A."/>
            <person name="Pietrasiak N."/>
        </authorList>
    </citation>
    <scope>NUCLEOTIDE SEQUENCE</scope>
    <source>
        <strain evidence="3">UHER 2000/2452</strain>
    </source>
</reference>
<name>A0A951QC69_9CYAN</name>
<feature type="domain" description="CHAT" evidence="2">
    <location>
        <begin position="32"/>
        <end position="193"/>
    </location>
</feature>
<feature type="compositionally biased region" description="Polar residues" evidence="1">
    <location>
        <begin position="240"/>
        <end position="253"/>
    </location>
</feature>
<accession>A0A951QC69</accession>
<dbReference type="Pfam" id="PF12770">
    <property type="entry name" value="CHAT"/>
    <property type="match status" value="1"/>
</dbReference>
<evidence type="ECO:0000313" key="3">
    <source>
        <dbReference type="EMBL" id="MBW4659770.1"/>
    </source>
</evidence>
<feature type="region of interest" description="Disordered" evidence="1">
    <location>
        <begin position="235"/>
        <end position="264"/>
    </location>
</feature>
<dbReference type="Proteomes" id="UP000757435">
    <property type="component" value="Unassembled WGS sequence"/>
</dbReference>
<organism evidence="3 4">
    <name type="scientific">Drouetiella hepatica Uher 2000/2452</name>
    <dbReference type="NCBI Taxonomy" id="904376"/>
    <lineage>
        <taxon>Bacteria</taxon>
        <taxon>Bacillati</taxon>
        <taxon>Cyanobacteriota</taxon>
        <taxon>Cyanophyceae</taxon>
        <taxon>Oculatellales</taxon>
        <taxon>Oculatellaceae</taxon>
        <taxon>Drouetiella</taxon>
    </lineage>
</organism>
<protein>
    <submittedName>
        <fullName evidence="3">CHAT domain-containing protein</fullName>
    </submittedName>
</protein>
<comment type="caution">
    <text evidence="3">The sequence shown here is derived from an EMBL/GenBank/DDBJ whole genome shotgun (WGS) entry which is preliminary data.</text>
</comment>
<evidence type="ECO:0000259" key="2">
    <source>
        <dbReference type="Pfam" id="PF12770"/>
    </source>
</evidence>
<dbReference type="AlphaFoldDB" id="A0A951QC69"/>
<proteinExistence type="predicted"/>
<evidence type="ECO:0000313" key="4">
    <source>
        <dbReference type="Proteomes" id="UP000757435"/>
    </source>
</evidence>
<dbReference type="InterPro" id="IPR024983">
    <property type="entry name" value="CHAT_dom"/>
</dbReference>